<feature type="binding site" evidence="2">
    <location>
        <position position="266"/>
    </location>
    <ligand>
        <name>Zn(2+)</name>
        <dbReference type="ChEBI" id="CHEBI:29105"/>
        <note>catalytic</note>
    </ligand>
</feature>
<dbReference type="PIRSF" id="PIRSF006615">
    <property type="entry name" value="Zn_crbxpep_Taq"/>
    <property type="match status" value="1"/>
</dbReference>
<keyword evidence="1 4" id="KW-0121">Carboxypeptidase</keyword>
<dbReference type="Pfam" id="PF02074">
    <property type="entry name" value="Peptidase_M32"/>
    <property type="match status" value="1"/>
</dbReference>
<keyword evidence="1" id="KW-0645">Protease</keyword>
<dbReference type="PANTHER" id="PTHR34217:SF1">
    <property type="entry name" value="CARBOXYPEPTIDASE 1"/>
    <property type="match status" value="1"/>
</dbReference>
<dbReference type="PRINTS" id="PR00998">
    <property type="entry name" value="CRBOXYPTASET"/>
</dbReference>
<dbReference type="PROSITE" id="PS52034">
    <property type="entry name" value="PEPTIDASE_M32"/>
    <property type="match status" value="1"/>
</dbReference>
<dbReference type="SUPFAM" id="SSF55486">
    <property type="entry name" value="Metalloproteases ('zincins'), catalytic domain"/>
    <property type="match status" value="1"/>
</dbReference>
<comment type="cofactor">
    <cofactor evidence="2">
        <name>Zn(2+)</name>
        <dbReference type="ChEBI" id="CHEBI:29105"/>
    </cofactor>
    <text evidence="2">Binds 1 zinc ion per subunit.</text>
</comment>
<dbReference type="InterPro" id="IPR001333">
    <property type="entry name" value="Peptidase_M32_Taq"/>
</dbReference>
<keyword evidence="1" id="KW-0482">Metalloprotease</keyword>
<dbReference type="GO" id="GO:0006508">
    <property type="term" value="P:proteolysis"/>
    <property type="evidence" value="ECO:0007669"/>
    <property type="project" value="UniProtKB-UniRule"/>
</dbReference>
<evidence type="ECO:0000256" key="2">
    <source>
        <dbReference type="PIRSR" id="PIRSR006615-1"/>
    </source>
</evidence>
<protein>
    <recommendedName>
        <fullName evidence="1">Metal-dependent carboxypeptidase</fullName>
        <ecNumber evidence="1">3.4.17.19</ecNumber>
    </recommendedName>
</protein>
<reference evidence="4 5" key="1">
    <citation type="submission" date="2018-10" db="EMBL/GenBank/DDBJ databases">
        <authorList>
            <person name="Perry B.J."/>
            <person name="Sullivan J.T."/>
            <person name="Murphy R.J.T."/>
            <person name="Ramsay J.P."/>
            <person name="Ronson C.W."/>
        </authorList>
    </citation>
    <scope>NUCLEOTIDE SEQUENCE [LARGE SCALE GENOMIC DNA]</scope>
    <source>
        <strain evidence="4 5">R88b</strain>
    </source>
</reference>
<dbReference type="Proteomes" id="UP000503017">
    <property type="component" value="Chromosome"/>
</dbReference>
<comment type="function">
    <text evidence="1">Broad specificity carboxypetidase that releases amino acids sequentially from the C-terminus, including neutral, aromatic, polar and basic residues.</text>
</comment>
<keyword evidence="1" id="KW-0378">Hydrolase</keyword>
<sequence length="505" mass="56075">MSYAAFEAEIAKVNDILCAVNVLVWDSRTMMPSLAAEARGRQLGTLATVAREIATGDTMQKALDAARLELTGMPDEQLRRRALDDATGAIATLGRIPARLVQEAAERRTEGQAVWIKARAENDFAAFAPVLERTVALQREICEHIGYVDHPYDAACSTFEPDIDWARLKGLYAELKLAIGPLLQAALQAPPARIDVLERTYPIERQKAFSKAVAARMGYDFERGRLDDTVHPFEISFTRSDVRITGRFRENWLPGGLFAVWHEAGHGIYEQGVSPAFTRSIFTTDLVNLYAVGGTSFGMHESQSRLWENRVGRSRRFWEQNFGALQAEFPDQLADVSVTDFWRAVNAPRPSLIRVEADELTYDLHIILRSEIEAGLMDGSLRIADLPAIWADKIRGYLGLDVPTDTLGVLQDVHWSAGMIGSFPTYTMGNVMSSQLFKAATKVPGIERGLETGDYAPLRTWLADNVHRHGRSLTPAEILKAATGKVLGTDDYIDDLRRKVAELDA</sequence>
<keyword evidence="2" id="KW-0862">Zinc</keyword>
<feature type="binding site" evidence="2">
    <location>
        <position position="301"/>
    </location>
    <ligand>
        <name>Zn(2+)</name>
        <dbReference type="ChEBI" id="CHEBI:29105"/>
        <note>catalytic</note>
    </ligand>
</feature>
<dbReference type="AlphaFoldDB" id="A0A6M7WU42"/>
<dbReference type="RefSeq" id="WP_027030426.1">
    <property type="nucleotide sequence ID" value="NZ_CP033367.1"/>
</dbReference>
<proteinExistence type="inferred from homology"/>
<dbReference type="CDD" id="cd06460">
    <property type="entry name" value="M32_Taq"/>
    <property type="match status" value="1"/>
</dbReference>
<organism evidence="4 5">
    <name type="scientific">Mesorhizobium loti R88b</name>
    <dbReference type="NCBI Taxonomy" id="935548"/>
    <lineage>
        <taxon>Bacteria</taxon>
        <taxon>Pseudomonadati</taxon>
        <taxon>Pseudomonadota</taxon>
        <taxon>Alphaproteobacteria</taxon>
        <taxon>Hyphomicrobiales</taxon>
        <taxon>Phyllobacteriaceae</taxon>
        <taxon>Mesorhizobium</taxon>
    </lineage>
</organism>
<evidence type="ECO:0000256" key="1">
    <source>
        <dbReference type="PIRNR" id="PIRNR006615"/>
    </source>
</evidence>
<evidence type="ECO:0000313" key="4">
    <source>
        <dbReference type="EMBL" id="QKD02471.1"/>
    </source>
</evidence>
<keyword evidence="1 2" id="KW-0479">Metal-binding</keyword>
<name>A0A6M7WU42_RHILI</name>
<comment type="similarity">
    <text evidence="1">Belongs to the peptidase M32 family.</text>
</comment>
<dbReference type="Gene3D" id="1.10.1370.30">
    <property type="match status" value="1"/>
</dbReference>
<dbReference type="GO" id="GO:0046872">
    <property type="term" value="F:metal ion binding"/>
    <property type="evidence" value="ECO:0007669"/>
    <property type="project" value="UniProtKB-KW"/>
</dbReference>
<dbReference type="EMBL" id="CP033367">
    <property type="protein sequence ID" value="QKD02471.1"/>
    <property type="molecule type" value="Genomic_DNA"/>
</dbReference>
<accession>A0A6M7WU42</accession>
<evidence type="ECO:0000256" key="3">
    <source>
        <dbReference type="PIRSR" id="PIRSR006615-2"/>
    </source>
</evidence>
<dbReference type="EC" id="3.4.17.19" evidence="1"/>
<feature type="binding site" evidence="2">
    <location>
        <position position="262"/>
    </location>
    <ligand>
        <name>Zn(2+)</name>
        <dbReference type="ChEBI" id="CHEBI:29105"/>
        <note>catalytic</note>
    </ligand>
</feature>
<evidence type="ECO:0000313" key="5">
    <source>
        <dbReference type="Proteomes" id="UP000503017"/>
    </source>
</evidence>
<dbReference type="GO" id="GO:0004181">
    <property type="term" value="F:metallocarboxypeptidase activity"/>
    <property type="evidence" value="ECO:0007669"/>
    <property type="project" value="UniProtKB-UniRule"/>
</dbReference>
<comment type="catalytic activity">
    <reaction evidence="1">
        <text>Release of a C-terminal amino acid with broad specificity, except for -Pro.</text>
        <dbReference type="EC" id="3.4.17.19"/>
    </reaction>
</comment>
<gene>
    <name evidence="4" type="ORF">EB235_13980</name>
</gene>
<dbReference type="PANTHER" id="PTHR34217">
    <property type="entry name" value="METAL-DEPENDENT CARBOXYPEPTIDASE"/>
    <property type="match status" value="1"/>
</dbReference>
<feature type="active site" description="Proton donor/acceptor" evidence="3">
    <location>
        <position position="263"/>
    </location>
</feature>